<dbReference type="GO" id="GO:0016787">
    <property type="term" value="F:hydrolase activity"/>
    <property type="evidence" value="ECO:0007669"/>
    <property type="project" value="UniProtKB-KW"/>
</dbReference>
<evidence type="ECO:0000313" key="2">
    <source>
        <dbReference type="Proteomes" id="UP000827724"/>
    </source>
</evidence>
<protein>
    <submittedName>
        <fullName evidence="1">Glycoside hydrolase family 92</fullName>
    </submittedName>
</protein>
<keyword evidence="2" id="KW-1185">Reference proteome</keyword>
<gene>
    <name evidence="1" type="ORF">Trco_000605</name>
</gene>
<dbReference type="Proteomes" id="UP000827724">
    <property type="component" value="Unassembled WGS sequence"/>
</dbReference>
<dbReference type="OrthoDB" id="4868006at2759"/>
<reference evidence="1" key="1">
    <citation type="submission" date="2021-08" db="EMBL/GenBank/DDBJ databases">
        <title>Chromosome-Level Trichoderma cornu-damae using Hi-C Data.</title>
        <authorList>
            <person name="Kim C.S."/>
        </authorList>
    </citation>
    <scope>NUCLEOTIDE SEQUENCE</scope>
    <source>
        <strain evidence="1">KA19-0412C</strain>
    </source>
</reference>
<accession>A0A9P8QS95</accession>
<evidence type="ECO:0000313" key="1">
    <source>
        <dbReference type="EMBL" id="KAH6610585.1"/>
    </source>
</evidence>
<comment type="caution">
    <text evidence="1">The sequence shown here is derived from an EMBL/GenBank/DDBJ whole genome shotgun (WGS) entry which is preliminary data.</text>
</comment>
<dbReference type="EMBL" id="JAIWOZ010000001">
    <property type="protein sequence ID" value="KAH6610585.1"/>
    <property type="molecule type" value="Genomic_DNA"/>
</dbReference>
<name>A0A9P8QS95_9HYPO</name>
<sequence>MSLLDMVKHATPEQLAVNQPQITSALCRLKELQDQRHPKVSFSPAIASSRRERLEGTLIYLASELSAIPAANWTTYKKKLVKFCDSGLILNMTFPQRLYKVMDAIYLPEELEAIPREDFERMRSVARICVTAAQAMGPEGEDTDALAEKWICAKAQDLEFLEKTFRSMRRIYKVSTPEQTEMQMPWEAQA</sequence>
<keyword evidence="1" id="KW-0378">Hydrolase</keyword>
<proteinExistence type="predicted"/>
<organism evidence="1 2">
    <name type="scientific">Trichoderma cornu-damae</name>
    <dbReference type="NCBI Taxonomy" id="654480"/>
    <lineage>
        <taxon>Eukaryota</taxon>
        <taxon>Fungi</taxon>
        <taxon>Dikarya</taxon>
        <taxon>Ascomycota</taxon>
        <taxon>Pezizomycotina</taxon>
        <taxon>Sordariomycetes</taxon>
        <taxon>Hypocreomycetidae</taxon>
        <taxon>Hypocreales</taxon>
        <taxon>Hypocreaceae</taxon>
        <taxon>Trichoderma</taxon>
    </lineage>
</organism>
<dbReference type="AlphaFoldDB" id="A0A9P8QS95"/>